<proteinExistence type="predicted"/>
<organism evidence="1 2">
    <name type="scientific">Letharia lupina</name>
    <dbReference type="NCBI Taxonomy" id="560253"/>
    <lineage>
        <taxon>Eukaryota</taxon>
        <taxon>Fungi</taxon>
        <taxon>Dikarya</taxon>
        <taxon>Ascomycota</taxon>
        <taxon>Pezizomycotina</taxon>
        <taxon>Lecanoromycetes</taxon>
        <taxon>OSLEUM clade</taxon>
        <taxon>Lecanoromycetidae</taxon>
        <taxon>Lecanorales</taxon>
        <taxon>Lecanorineae</taxon>
        <taxon>Parmeliaceae</taxon>
        <taxon>Letharia</taxon>
    </lineage>
</organism>
<evidence type="ECO:0000313" key="1">
    <source>
        <dbReference type="EMBL" id="KAF6217845.1"/>
    </source>
</evidence>
<accession>A0A8H6C6B8</accession>
<dbReference type="EMBL" id="JACCJB010000024">
    <property type="protein sequence ID" value="KAF6217845.1"/>
    <property type="molecule type" value="Genomic_DNA"/>
</dbReference>
<name>A0A8H6C6B8_9LECA</name>
<comment type="caution">
    <text evidence="1">The sequence shown here is derived from an EMBL/GenBank/DDBJ whole genome shotgun (WGS) entry which is preliminary data.</text>
</comment>
<reference evidence="1 2" key="1">
    <citation type="journal article" date="2020" name="Genomics">
        <title>Complete, high-quality genomes from long-read metagenomic sequencing of two wolf lichen thalli reveals enigmatic genome architecture.</title>
        <authorList>
            <person name="McKenzie S.K."/>
            <person name="Walston R.F."/>
            <person name="Allen J.L."/>
        </authorList>
    </citation>
    <scope>NUCLEOTIDE SEQUENCE [LARGE SCALE GENOMIC DNA]</scope>
    <source>
        <strain evidence="1">WasteWater1</strain>
    </source>
</reference>
<dbReference type="RefSeq" id="XP_037147280.1">
    <property type="nucleotide sequence ID" value="XM_037297155.1"/>
</dbReference>
<dbReference type="AlphaFoldDB" id="A0A8H6C6B8"/>
<protein>
    <submittedName>
        <fullName evidence="1">Uncharacterized protein</fullName>
    </submittedName>
</protein>
<evidence type="ECO:0000313" key="2">
    <source>
        <dbReference type="Proteomes" id="UP000593566"/>
    </source>
</evidence>
<keyword evidence="2" id="KW-1185">Reference proteome</keyword>
<sequence>MIQPCLIRVLNHGPPYLDVSSSEEDDSIISHADVDGHEFDYRKILPALVPEGWANDPNDLEPVNRALATDDYSLPPFVLPILASREDGQAGRYLFSIFGRFYLWTPASSEFLSQDTKKLKDIKELVDGHEYGLHFLFRSLSTMGDMAVQSIS</sequence>
<gene>
    <name evidence="1" type="ORF">HO133_006257</name>
</gene>
<dbReference type="Proteomes" id="UP000593566">
    <property type="component" value="Unassembled WGS sequence"/>
</dbReference>
<dbReference type="GeneID" id="59334658"/>